<dbReference type="RefSeq" id="WP_091691637.1">
    <property type="nucleotide sequence ID" value="NZ_FPBF01000001.1"/>
</dbReference>
<evidence type="ECO:0000313" key="4">
    <source>
        <dbReference type="Proteomes" id="UP000199673"/>
    </source>
</evidence>
<evidence type="ECO:0000256" key="1">
    <source>
        <dbReference type="SAM" id="MobiDB-lite"/>
    </source>
</evidence>
<name>A0A1I6YLQ9_9BACT</name>
<feature type="region of interest" description="Disordered" evidence="1">
    <location>
        <begin position="269"/>
        <end position="352"/>
    </location>
</feature>
<dbReference type="AlphaFoldDB" id="A0A1I6YLQ9"/>
<feature type="compositionally biased region" description="Low complexity" evidence="1">
    <location>
        <begin position="339"/>
        <end position="352"/>
    </location>
</feature>
<feature type="compositionally biased region" description="Basic and acidic residues" evidence="1">
    <location>
        <begin position="324"/>
        <end position="338"/>
    </location>
</feature>
<feature type="region of interest" description="Disordered" evidence="1">
    <location>
        <begin position="371"/>
        <end position="396"/>
    </location>
</feature>
<evidence type="ECO:0000313" key="3">
    <source>
        <dbReference type="EMBL" id="SFT51473.1"/>
    </source>
</evidence>
<sequence length="396" mass="44271">MITKVSIGTSFMGALNYNLKKLYSKDESQKADLLATNFASLKQQSIKNELRILQSLNPRLKRNTFHTSLNFGKDEVISNEKMLTIAEEYMKKMGFNNNGYFIFRHHDTGHPHCHILALRNRFDGTVVSDSKNYQRSDKIARELETKYGLEQVKSSLESKVKAPNKDEIEMALRTGKASQRMVLQEMVGAALKKSNDLRAFIGNLEKSGVNVLFNQASTGRVSGVSYCYGGFVAKGQALGNQFKWGQISKTLHYEQTKDFQPIDEANRRTRAAYPQGGNEHKAGKSTADRMLDRTPRQPESYQEEPKNPSRTNTFQPSNTYLEASSKDREANYGNDREPQNLPSSDQSSSNSLFHANSAIADLGDLLAAVSATGSVSDDCKKKKKKRGKEEGLGMGR</sequence>
<feature type="domain" description="MobA/VirD2-like nuclease" evidence="2">
    <location>
        <begin position="17"/>
        <end position="149"/>
    </location>
</feature>
<dbReference type="Proteomes" id="UP000199673">
    <property type="component" value="Unassembled WGS sequence"/>
</dbReference>
<proteinExistence type="predicted"/>
<feature type="compositionally biased region" description="Basic and acidic residues" evidence="1">
    <location>
        <begin position="278"/>
        <end position="296"/>
    </location>
</feature>
<gene>
    <name evidence="3" type="ORF">SAMN04489724_1094</name>
</gene>
<dbReference type="OrthoDB" id="915634at2"/>
<feature type="compositionally biased region" description="Polar residues" evidence="1">
    <location>
        <begin position="308"/>
        <end position="322"/>
    </location>
</feature>
<dbReference type="STRING" id="305507.SAMN04489724_1094"/>
<accession>A0A1I6YLQ9</accession>
<evidence type="ECO:0000259" key="2">
    <source>
        <dbReference type="Pfam" id="PF03432"/>
    </source>
</evidence>
<protein>
    <submittedName>
        <fullName evidence="3">Relaxase/Mobilisation nuclease domain-containing protein</fullName>
    </submittedName>
</protein>
<keyword evidence="4" id="KW-1185">Reference proteome</keyword>
<dbReference type="InterPro" id="IPR005094">
    <property type="entry name" value="Endonuclease_MobA/VirD2"/>
</dbReference>
<feature type="compositionally biased region" description="Basic and acidic residues" evidence="1">
    <location>
        <begin position="387"/>
        <end position="396"/>
    </location>
</feature>
<dbReference type="Pfam" id="PF03432">
    <property type="entry name" value="Relaxase"/>
    <property type="match status" value="1"/>
</dbReference>
<organism evidence="3 4">
    <name type="scientific">Algoriphagus locisalis</name>
    <dbReference type="NCBI Taxonomy" id="305507"/>
    <lineage>
        <taxon>Bacteria</taxon>
        <taxon>Pseudomonadati</taxon>
        <taxon>Bacteroidota</taxon>
        <taxon>Cytophagia</taxon>
        <taxon>Cytophagales</taxon>
        <taxon>Cyclobacteriaceae</taxon>
        <taxon>Algoriphagus</taxon>
    </lineage>
</organism>
<dbReference type="EMBL" id="FPBF01000001">
    <property type="protein sequence ID" value="SFT51473.1"/>
    <property type="molecule type" value="Genomic_DNA"/>
</dbReference>
<reference evidence="4" key="1">
    <citation type="submission" date="2016-10" db="EMBL/GenBank/DDBJ databases">
        <authorList>
            <person name="Varghese N."/>
            <person name="Submissions S."/>
        </authorList>
    </citation>
    <scope>NUCLEOTIDE SEQUENCE [LARGE SCALE GENOMIC DNA]</scope>
    <source>
        <strain evidence="4">DSM 23445</strain>
    </source>
</reference>